<keyword evidence="10 17" id="KW-0762">Sugar transport</keyword>
<dbReference type="Proteomes" id="UP001320843">
    <property type="component" value="Unassembled WGS sequence"/>
</dbReference>
<dbReference type="InterPro" id="IPR006318">
    <property type="entry name" value="PTS_EI-like"/>
</dbReference>
<dbReference type="InterPro" id="IPR024692">
    <property type="entry name" value="PTS_EI"/>
</dbReference>
<comment type="similarity">
    <text evidence="5 17">Belongs to the PEP-utilizing enzyme family.</text>
</comment>
<comment type="catalytic activity">
    <reaction evidence="1 17">
        <text>L-histidyl-[protein] + phosphoenolpyruvate = N(pros)-phospho-L-histidyl-[protein] + pyruvate</text>
        <dbReference type="Rhea" id="RHEA:23880"/>
        <dbReference type="Rhea" id="RHEA-COMP:9745"/>
        <dbReference type="Rhea" id="RHEA-COMP:9746"/>
        <dbReference type="ChEBI" id="CHEBI:15361"/>
        <dbReference type="ChEBI" id="CHEBI:29979"/>
        <dbReference type="ChEBI" id="CHEBI:58702"/>
        <dbReference type="ChEBI" id="CHEBI:64837"/>
        <dbReference type="EC" id="2.7.3.9"/>
    </reaction>
</comment>
<evidence type="ECO:0000256" key="2">
    <source>
        <dbReference type="ARBA" id="ARBA00001946"/>
    </source>
</evidence>
<keyword evidence="23" id="KW-1185">Reference proteome</keyword>
<evidence type="ECO:0000256" key="17">
    <source>
        <dbReference type="PIRNR" id="PIRNR000732"/>
    </source>
</evidence>
<dbReference type="GO" id="GO:0008965">
    <property type="term" value="F:phosphoenolpyruvate-protein phosphotransferase activity"/>
    <property type="evidence" value="ECO:0007669"/>
    <property type="project" value="UniProtKB-EC"/>
</dbReference>
<feature type="domain" description="PEP-utilising enzyme C-terminal" evidence="20">
    <location>
        <begin position="261"/>
        <end position="551"/>
    </location>
</feature>
<dbReference type="InterPro" id="IPR036637">
    <property type="entry name" value="Phosphohistidine_dom_sf"/>
</dbReference>
<evidence type="ECO:0000256" key="14">
    <source>
        <dbReference type="ARBA" id="ARBA00022777"/>
    </source>
</evidence>
<keyword evidence="14 17" id="KW-0418">Kinase</keyword>
<dbReference type="InterPro" id="IPR040442">
    <property type="entry name" value="Pyrv_kinase-like_dom_sf"/>
</dbReference>
<evidence type="ECO:0000256" key="6">
    <source>
        <dbReference type="ARBA" id="ARBA00012232"/>
    </source>
</evidence>
<evidence type="ECO:0000256" key="13">
    <source>
        <dbReference type="ARBA" id="ARBA00022723"/>
    </source>
</evidence>
<dbReference type="SUPFAM" id="SSF51621">
    <property type="entry name" value="Phosphoenolpyruvate/pyruvate domain"/>
    <property type="match status" value="1"/>
</dbReference>
<keyword evidence="13 17" id="KW-0479">Metal-binding</keyword>
<evidence type="ECO:0000256" key="12">
    <source>
        <dbReference type="ARBA" id="ARBA00022683"/>
    </source>
</evidence>
<dbReference type="Pfam" id="PF00391">
    <property type="entry name" value="PEP-utilizers"/>
    <property type="match status" value="1"/>
</dbReference>
<evidence type="ECO:0000313" key="22">
    <source>
        <dbReference type="EMBL" id="MCW0400786.1"/>
    </source>
</evidence>
<comment type="caution">
    <text evidence="22">The sequence shown here is derived from an EMBL/GenBank/DDBJ whole genome shotgun (WGS) entry which is preliminary data.</text>
</comment>
<evidence type="ECO:0000259" key="21">
    <source>
        <dbReference type="Pfam" id="PF05524"/>
    </source>
</evidence>
<keyword evidence="8 17" id="KW-0813">Transport</keyword>
<evidence type="ECO:0000259" key="19">
    <source>
        <dbReference type="Pfam" id="PF00391"/>
    </source>
</evidence>
<accession>A0ABT3DZ59</accession>
<protein>
    <recommendedName>
        <fullName evidence="7 17">Phosphoenolpyruvate-protein phosphotransferase</fullName>
        <ecNumber evidence="6 17">2.7.3.9</ecNumber>
    </recommendedName>
    <alternativeName>
        <fullName evidence="16 17">Phosphotransferase system, enzyme I</fullName>
    </alternativeName>
</protein>
<feature type="domain" description="Phosphotransferase system enzyme I N-terminal" evidence="21">
    <location>
        <begin position="15"/>
        <end position="137"/>
    </location>
</feature>
<evidence type="ECO:0000256" key="16">
    <source>
        <dbReference type="ARBA" id="ARBA00033235"/>
    </source>
</evidence>
<proteinExistence type="inferred from homology"/>
<comment type="subcellular location">
    <subcellularLocation>
        <location evidence="4 17">Cytoplasm</location>
    </subcellularLocation>
</comment>
<comment type="cofactor">
    <cofactor evidence="2 17">
        <name>Mg(2+)</name>
        <dbReference type="ChEBI" id="CHEBI:18420"/>
    </cofactor>
</comment>
<dbReference type="EMBL" id="JANFWR010000027">
    <property type="protein sequence ID" value="MCW0400786.1"/>
    <property type="molecule type" value="Genomic_DNA"/>
</dbReference>
<evidence type="ECO:0000256" key="8">
    <source>
        <dbReference type="ARBA" id="ARBA00022448"/>
    </source>
</evidence>
<reference evidence="22 23" key="1">
    <citation type="submission" date="2022-06" db="EMBL/GenBank/DDBJ databases">
        <title>Dynamics of rice microbiomes reveals core vertical transmitted seed endophytes.</title>
        <authorList>
            <person name="Liao K."/>
            <person name="Zhang X."/>
        </authorList>
    </citation>
    <scope>NUCLEOTIDE SEQUENCE [LARGE SCALE GENOMIC DNA]</scope>
    <source>
        <strain evidence="22 23">YT10-10-1</strain>
    </source>
</reference>
<dbReference type="PRINTS" id="PR01736">
    <property type="entry name" value="PHPHTRNFRASE"/>
</dbReference>
<name>A0ABT3DZ59_9XANT</name>
<evidence type="ECO:0000256" key="4">
    <source>
        <dbReference type="ARBA" id="ARBA00004496"/>
    </source>
</evidence>
<evidence type="ECO:0000256" key="9">
    <source>
        <dbReference type="ARBA" id="ARBA00022490"/>
    </source>
</evidence>
<dbReference type="InterPro" id="IPR008731">
    <property type="entry name" value="PTS_EIN"/>
</dbReference>
<organism evidence="22 23">
    <name type="scientific">Xanthomonas sacchari</name>
    <dbReference type="NCBI Taxonomy" id="56458"/>
    <lineage>
        <taxon>Bacteria</taxon>
        <taxon>Pseudomonadati</taxon>
        <taxon>Pseudomonadota</taxon>
        <taxon>Gammaproteobacteria</taxon>
        <taxon>Lysobacterales</taxon>
        <taxon>Lysobacteraceae</taxon>
        <taxon>Xanthomonas</taxon>
    </lineage>
</organism>
<sequence length="580" mass="63337">MPPHGARAVSVRIAGHGASRGNALGRARVRLPHALEVAEQRIGAAQIPEELDRLHRAVDAAREEMHGLRQRLHGALAKEVGEFLDLHALLLDDPELLHGLDELIRTGRYSADYALRLQRDRLATVFDDMEDAYLKSRMDDLDHVIGRIHAFLQKRQPDSEGLAGEILVCENVAPSELAQLQAQGVVGIVTSAGSTLSHSAILARSLHLPLVVGVADALQKINDGDVLIIDGTQGAVLVDPTPDDLRDYRSRVREQAKLQRSLGKLRSKPSRTRDGVDITLLANAESRDDVTRAHALGADGLGLYRTEFLFLQRDALPDEEEQFHTYRDAVLGMSGRPVTIRTLDLGADKADRTGLTMSNEENPALGLRGVRLSLARPKVSDTQLRALLRASAYGPVRVLVPMVSTREELLAMRRHLKRIAAQLRRDGHAIAEQVQLGAMIEVPAAALALDTFIDTIDFLSIGTNDLVQYLLAADRNNEAVAALYSPLHPAVLRLIAQVIATGQAHGKPVAVCGEIAGDPALTPMLLALGLREFSLHPATMLEVRQVIRDTDLQTLRQRGAKLLQARDRKGIERWLGCAIG</sequence>
<comment type="function">
    <text evidence="3 17">General (non sugar-specific) component of the phosphoenolpyruvate-dependent sugar phosphotransferase system (sugar PTS). This major carbohydrate active-transport system catalyzes the phosphorylation of incoming sugar substrates concomitantly with their translocation across the cell membrane. Enzyme I transfers the phosphoryl group from phosphoenolpyruvate (PEP) to the phosphoryl carrier protein (HPr).</text>
</comment>
<dbReference type="SUPFAM" id="SSF52009">
    <property type="entry name" value="Phosphohistidine domain"/>
    <property type="match status" value="1"/>
</dbReference>
<evidence type="ECO:0000313" key="23">
    <source>
        <dbReference type="Proteomes" id="UP001320843"/>
    </source>
</evidence>
<dbReference type="SUPFAM" id="SSF47831">
    <property type="entry name" value="Enzyme I of the PEP:sugar phosphotransferase system HPr-binding (sub)domain"/>
    <property type="match status" value="1"/>
</dbReference>
<keyword evidence="18" id="KW-0175">Coiled coil</keyword>
<feature type="coiled-coil region" evidence="18">
    <location>
        <begin position="51"/>
        <end position="78"/>
    </location>
</feature>
<evidence type="ECO:0000256" key="5">
    <source>
        <dbReference type="ARBA" id="ARBA00007837"/>
    </source>
</evidence>
<dbReference type="PIRSF" id="PIRSF000732">
    <property type="entry name" value="PTS_enzyme_I"/>
    <property type="match status" value="1"/>
</dbReference>
<gene>
    <name evidence="22" type="ORF">NB700_003342</name>
</gene>
<evidence type="ECO:0000256" key="7">
    <source>
        <dbReference type="ARBA" id="ARBA00016544"/>
    </source>
</evidence>
<evidence type="ECO:0000256" key="1">
    <source>
        <dbReference type="ARBA" id="ARBA00000683"/>
    </source>
</evidence>
<evidence type="ECO:0000256" key="15">
    <source>
        <dbReference type="ARBA" id="ARBA00022842"/>
    </source>
</evidence>
<evidence type="ECO:0000259" key="20">
    <source>
        <dbReference type="Pfam" id="PF02896"/>
    </source>
</evidence>
<dbReference type="Pfam" id="PF05524">
    <property type="entry name" value="PEP-utilisers_N"/>
    <property type="match status" value="1"/>
</dbReference>
<dbReference type="Gene3D" id="3.20.20.60">
    <property type="entry name" value="Phosphoenolpyruvate-binding domains"/>
    <property type="match status" value="1"/>
</dbReference>
<dbReference type="PANTHER" id="PTHR46244">
    <property type="entry name" value="PHOSPHOENOLPYRUVATE-PROTEIN PHOSPHOTRANSFERASE"/>
    <property type="match status" value="1"/>
</dbReference>
<keyword evidence="9 17" id="KW-0963">Cytoplasm</keyword>
<keyword evidence="12 17" id="KW-0598">Phosphotransferase system</keyword>
<dbReference type="InterPro" id="IPR023151">
    <property type="entry name" value="PEP_util_CS"/>
</dbReference>
<dbReference type="Pfam" id="PF02896">
    <property type="entry name" value="PEP-utilizers_C"/>
    <property type="match status" value="1"/>
</dbReference>
<dbReference type="PANTHER" id="PTHR46244:SF3">
    <property type="entry name" value="PHOSPHOENOLPYRUVATE-PROTEIN PHOSPHOTRANSFERASE"/>
    <property type="match status" value="1"/>
</dbReference>
<keyword evidence="11 17" id="KW-0808">Transferase</keyword>
<dbReference type="InterPro" id="IPR015813">
    <property type="entry name" value="Pyrv/PenolPyrv_kinase-like_dom"/>
</dbReference>
<evidence type="ECO:0000256" key="11">
    <source>
        <dbReference type="ARBA" id="ARBA00022679"/>
    </source>
</evidence>
<dbReference type="PROSITE" id="PS00742">
    <property type="entry name" value="PEP_ENZYMES_2"/>
    <property type="match status" value="1"/>
</dbReference>
<keyword evidence="15 17" id="KW-0460">Magnesium</keyword>
<dbReference type="NCBIfam" id="TIGR01417">
    <property type="entry name" value="PTS_I_fam"/>
    <property type="match status" value="1"/>
</dbReference>
<dbReference type="InterPro" id="IPR050499">
    <property type="entry name" value="PEP-utilizing_PTS_enzyme"/>
</dbReference>
<dbReference type="InterPro" id="IPR000121">
    <property type="entry name" value="PEP_util_C"/>
</dbReference>
<evidence type="ECO:0000256" key="18">
    <source>
        <dbReference type="SAM" id="Coils"/>
    </source>
</evidence>
<dbReference type="InterPro" id="IPR036618">
    <property type="entry name" value="PtsI_HPr-bd_sf"/>
</dbReference>
<dbReference type="EC" id="2.7.3.9" evidence="6 17"/>
<dbReference type="Gene3D" id="3.50.30.10">
    <property type="entry name" value="Phosphohistidine domain"/>
    <property type="match status" value="1"/>
</dbReference>
<dbReference type="Gene3D" id="1.10.274.10">
    <property type="entry name" value="PtsI, HPr-binding domain"/>
    <property type="match status" value="1"/>
</dbReference>
<dbReference type="InterPro" id="IPR008279">
    <property type="entry name" value="PEP-util_enz_mobile_dom"/>
</dbReference>
<feature type="domain" description="PEP-utilising enzyme mobile" evidence="19">
    <location>
        <begin position="164"/>
        <end position="234"/>
    </location>
</feature>
<evidence type="ECO:0000256" key="3">
    <source>
        <dbReference type="ARBA" id="ARBA00002728"/>
    </source>
</evidence>
<evidence type="ECO:0000256" key="10">
    <source>
        <dbReference type="ARBA" id="ARBA00022597"/>
    </source>
</evidence>